<organism evidence="3 4">
    <name type="scientific">Falsochrobactrum shanghaiense</name>
    <dbReference type="NCBI Taxonomy" id="2201899"/>
    <lineage>
        <taxon>Bacteria</taxon>
        <taxon>Pseudomonadati</taxon>
        <taxon>Pseudomonadota</taxon>
        <taxon>Alphaproteobacteria</taxon>
        <taxon>Hyphomicrobiales</taxon>
        <taxon>Brucellaceae</taxon>
        <taxon>Falsochrobactrum</taxon>
    </lineage>
</organism>
<evidence type="ECO:0000256" key="1">
    <source>
        <dbReference type="SAM" id="Coils"/>
    </source>
</evidence>
<keyword evidence="2" id="KW-0812">Transmembrane</keyword>
<protein>
    <recommendedName>
        <fullName evidence="5">PhnA-like protein</fullName>
    </recommendedName>
</protein>
<reference evidence="3 4" key="1">
    <citation type="submission" date="2018-05" db="EMBL/GenBank/DDBJ databases">
        <title>Comparative genomic sequence analysis between strain HN4 and CCM 8460T (Falsochrobactrum ovis) will provide more evidence to prove that HN4 is a new species of Falsochrobactrum.</title>
        <authorList>
            <person name="Lyu W."/>
            <person name="Sun L."/>
            <person name="Yao L."/>
        </authorList>
    </citation>
    <scope>NUCLEOTIDE SEQUENCE [LARGE SCALE GENOMIC DNA]</scope>
    <source>
        <strain evidence="3 4">HN4</strain>
    </source>
</reference>
<keyword evidence="2" id="KW-0472">Membrane</keyword>
<keyword evidence="1" id="KW-0175">Coiled coil</keyword>
<feature type="transmembrane region" description="Helical" evidence="2">
    <location>
        <begin position="318"/>
        <end position="340"/>
    </location>
</feature>
<evidence type="ECO:0008006" key="5">
    <source>
        <dbReference type="Google" id="ProtNLM"/>
    </source>
</evidence>
<feature type="coiled-coil region" evidence="1">
    <location>
        <begin position="270"/>
        <end position="315"/>
    </location>
</feature>
<feature type="transmembrane region" description="Helical" evidence="2">
    <location>
        <begin position="20"/>
        <end position="45"/>
    </location>
</feature>
<evidence type="ECO:0000313" key="4">
    <source>
        <dbReference type="Proteomes" id="UP000245865"/>
    </source>
</evidence>
<name>A0A316JC24_9HYPH</name>
<feature type="transmembrane region" description="Helical" evidence="2">
    <location>
        <begin position="57"/>
        <end position="82"/>
    </location>
</feature>
<keyword evidence="4" id="KW-1185">Reference proteome</keyword>
<dbReference type="CDD" id="cd06503">
    <property type="entry name" value="ATP-synt_Fo_b"/>
    <property type="match status" value="1"/>
</dbReference>
<proteinExistence type="predicted"/>
<feature type="transmembrane region" description="Helical" evidence="2">
    <location>
        <begin position="102"/>
        <end position="124"/>
    </location>
</feature>
<dbReference type="Proteomes" id="UP000245865">
    <property type="component" value="Unassembled WGS sequence"/>
</dbReference>
<evidence type="ECO:0000256" key="2">
    <source>
        <dbReference type="SAM" id="Phobius"/>
    </source>
</evidence>
<dbReference type="EMBL" id="QGDB01000008">
    <property type="protein sequence ID" value="PWL16553.1"/>
    <property type="molecule type" value="Genomic_DNA"/>
</dbReference>
<accession>A0A316JC24</accession>
<sequence length="362" mass="37622">MVEQPVVDGNTDRSYVDWPAIFAGTVITSGSMIILTTFASGLGLSSISLDEGGDISAMWLVITALFAIISMVGSYMLGGYIAGRMRRPAGNSTRDELTVRDGLNGLAVWGLGTLISALFALSILSGGAKAIGNAAQTATEAAGSAIGGAAQGMGQLAGGIVSGTGSAAGGMLQGVGQAAAPTIEQMLPEGLKANPIDYFTETLLRHSEQETPAPYTQNAVDFSRQISAVLANLLSSGQITDDDKAWLVRQVTVQAGVSESDAQNRVNQTIERVQAIRTEAEKKLEDAQKQIAEVKEQANKSLEEAKTQAAEIAEKTRVAGILSAFLLAASALVAAVAAYIGAVRGGRHRDEGRIWGGLAYHK</sequence>
<dbReference type="AlphaFoldDB" id="A0A316JC24"/>
<gene>
    <name evidence="3" type="ORF">DKP76_16355</name>
</gene>
<evidence type="ECO:0000313" key="3">
    <source>
        <dbReference type="EMBL" id="PWL16553.1"/>
    </source>
</evidence>
<keyword evidence="2" id="KW-1133">Transmembrane helix</keyword>
<comment type="caution">
    <text evidence="3">The sequence shown here is derived from an EMBL/GenBank/DDBJ whole genome shotgun (WGS) entry which is preliminary data.</text>
</comment>
<dbReference type="RefSeq" id="WP_109707767.1">
    <property type="nucleotide sequence ID" value="NZ_QGDB01000008.1"/>
</dbReference>
<dbReference type="OrthoDB" id="7032238at2"/>